<accession>A0A521APH7</accession>
<dbReference type="PANTHER" id="PTHR11124">
    <property type="entry name" value="VACUOLAR SORTING PROTEIN VPS29"/>
    <property type="match status" value="1"/>
</dbReference>
<dbReference type="GO" id="GO:0016787">
    <property type="term" value="F:hydrolase activity"/>
    <property type="evidence" value="ECO:0007669"/>
    <property type="project" value="UniProtKB-UniRule"/>
</dbReference>
<comment type="cofactor">
    <cofactor evidence="2">
        <name>a divalent metal cation</name>
        <dbReference type="ChEBI" id="CHEBI:60240"/>
    </cofactor>
</comment>
<name>A0A521APH7_9BACL</name>
<comment type="similarity">
    <text evidence="1 2">Belongs to the metallophosphoesterase superfamily. YfcE family.</text>
</comment>
<dbReference type="Pfam" id="PF12850">
    <property type="entry name" value="Metallophos_2"/>
    <property type="match status" value="1"/>
</dbReference>
<evidence type="ECO:0000256" key="2">
    <source>
        <dbReference type="RuleBase" id="RU362039"/>
    </source>
</evidence>
<protein>
    <recommendedName>
        <fullName evidence="2">Phosphoesterase</fullName>
        <ecNumber evidence="2">3.1.4.-</ecNumber>
    </recommendedName>
</protein>
<gene>
    <name evidence="4" type="ORF">SAMN06264849_101267</name>
</gene>
<feature type="domain" description="Calcineurin-like phosphoesterase" evidence="3">
    <location>
        <begin position="1"/>
        <end position="140"/>
    </location>
</feature>
<evidence type="ECO:0000313" key="4">
    <source>
        <dbReference type="EMBL" id="SMO36671.1"/>
    </source>
</evidence>
<organism evidence="4 5">
    <name type="scientific">Melghirimyces algeriensis</name>
    <dbReference type="NCBI Taxonomy" id="910412"/>
    <lineage>
        <taxon>Bacteria</taxon>
        <taxon>Bacillati</taxon>
        <taxon>Bacillota</taxon>
        <taxon>Bacilli</taxon>
        <taxon>Bacillales</taxon>
        <taxon>Thermoactinomycetaceae</taxon>
        <taxon>Melghirimyces</taxon>
    </lineage>
</organism>
<dbReference type="SUPFAM" id="SSF56300">
    <property type="entry name" value="Metallo-dependent phosphatases"/>
    <property type="match status" value="1"/>
</dbReference>
<evidence type="ECO:0000256" key="1">
    <source>
        <dbReference type="ARBA" id="ARBA00008950"/>
    </source>
</evidence>
<dbReference type="Proteomes" id="UP000315636">
    <property type="component" value="Unassembled WGS sequence"/>
</dbReference>
<evidence type="ECO:0000259" key="3">
    <source>
        <dbReference type="Pfam" id="PF12850"/>
    </source>
</evidence>
<evidence type="ECO:0000313" key="5">
    <source>
        <dbReference type="Proteomes" id="UP000315636"/>
    </source>
</evidence>
<reference evidence="4 5" key="1">
    <citation type="submission" date="2017-05" db="EMBL/GenBank/DDBJ databases">
        <authorList>
            <person name="Varghese N."/>
            <person name="Submissions S."/>
        </authorList>
    </citation>
    <scope>NUCLEOTIDE SEQUENCE [LARGE SCALE GENOMIC DNA]</scope>
    <source>
        <strain evidence="4 5">DSM 45474</strain>
    </source>
</reference>
<dbReference type="GO" id="GO:0046872">
    <property type="term" value="F:metal ion binding"/>
    <property type="evidence" value="ECO:0007669"/>
    <property type="project" value="UniProtKB-KW"/>
</dbReference>
<dbReference type="NCBIfam" id="TIGR00040">
    <property type="entry name" value="yfcE"/>
    <property type="match status" value="1"/>
</dbReference>
<keyword evidence="5" id="KW-1185">Reference proteome</keyword>
<keyword evidence="2" id="KW-0479">Metal-binding</keyword>
<dbReference type="EMBL" id="FXTI01000001">
    <property type="protein sequence ID" value="SMO36671.1"/>
    <property type="molecule type" value="Genomic_DNA"/>
</dbReference>
<dbReference type="RefSeq" id="WP_185955964.1">
    <property type="nucleotide sequence ID" value="NZ_FXTI01000001.1"/>
</dbReference>
<dbReference type="InterPro" id="IPR000979">
    <property type="entry name" value="Phosphodiesterase_MJ0936/Vps29"/>
</dbReference>
<dbReference type="Gene3D" id="3.60.21.10">
    <property type="match status" value="1"/>
</dbReference>
<dbReference type="InterPro" id="IPR024654">
    <property type="entry name" value="Calcineurin-like_PHP_lpxH"/>
</dbReference>
<dbReference type="AlphaFoldDB" id="A0A521APH7"/>
<sequence length="167" mass="18889">MRVLVVSDSHGDGKSLHSVVDQAQADHVIHCGDFCTRRDQLPKCSLTVVRGNCDWEDVPEEDWWDVNEHRFFVTHGHRYQVRSSLLPVQYRSEEIEATIACFGHTHFPVCEQVGNVLLINPGSLVDPRGFPRPSYAVVEMGAERKLSVTFYTPEGETIPERGGVFRP</sequence>
<proteinExistence type="inferred from homology"/>
<dbReference type="EC" id="3.1.4.-" evidence="2"/>
<dbReference type="InterPro" id="IPR029052">
    <property type="entry name" value="Metallo-depent_PP-like"/>
</dbReference>